<reference evidence="3" key="1">
    <citation type="submission" date="2020-03" db="EMBL/GenBank/DDBJ databases">
        <title>Draft Genome Sequence of Cylindrodendrum hubeiense.</title>
        <authorList>
            <person name="Buettner E."/>
            <person name="Kellner H."/>
        </authorList>
    </citation>
    <scope>NUCLEOTIDE SEQUENCE</scope>
    <source>
        <strain evidence="3">IHI 201604</strain>
    </source>
</reference>
<proteinExistence type="predicted"/>
<dbReference type="OrthoDB" id="194358at2759"/>
<dbReference type="PANTHER" id="PTHR10039:SF16">
    <property type="entry name" value="GPI INOSITOL-DEACYLASE"/>
    <property type="match status" value="1"/>
</dbReference>
<dbReference type="AlphaFoldDB" id="A0A9P5LBI0"/>
<feature type="domain" description="NACHT" evidence="2">
    <location>
        <begin position="217"/>
        <end position="359"/>
    </location>
</feature>
<dbReference type="SUPFAM" id="SSF52540">
    <property type="entry name" value="P-loop containing nucleoside triphosphate hydrolases"/>
    <property type="match status" value="1"/>
</dbReference>
<dbReference type="Pfam" id="PF17111">
    <property type="entry name" value="PigL_N"/>
    <property type="match status" value="1"/>
</dbReference>
<dbReference type="EMBL" id="JAANBB010000445">
    <property type="protein sequence ID" value="KAF7542440.1"/>
    <property type="molecule type" value="Genomic_DNA"/>
</dbReference>
<dbReference type="InterPro" id="IPR031348">
    <property type="entry name" value="PigL_N"/>
</dbReference>
<evidence type="ECO:0000313" key="4">
    <source>
        <dbReference type="Proteomes" id="UP000722485"/>
    </source>
</evidence>
<protein>
    <recommendedName>
        <fullName evidence="2">NACHT domain-containing protein</fullName>
    </recommendedName>
</protein>
<accession>A0A9P5LBI0</accession>
<sequence length="400" mass="45006">MDPLSISASVFAVVQVADRIIALCKSYIKAVRDAPSDIRAFLIEISAIKSMLGNLNFIASCSNKTIALADLFASSGPIEGCRRAVSEIEALFPTNPTRSASGASSKKRRVKPTLEALAWPFKTAKATKLLDEITQYKTTISLALTTEAGRDIKEIKLKVNEIHTNLTESQRFEVYKWLRATDPSSLHHRACDQYESGTGDWMLRSDEWKSLTENNNRCVWIHGVPGAGKTILASHLIQGVKSLCEDRATTQKCAYVYYYCYFGHNQNEAAPFLKWILGQLCRQVDKIPPHLHNLYKHGGEPSLVDLLRSLEAIVEEFDSVYLVVDAVDESRERADLLKVLRDLVTDVTFQKVRVIVTSREYLDIEKVMDGISAPVSMRNPLLDEDIRLFLRRAEYSFTMP</sequence>
<organism evidence="3 4">
    <name type="scientific">Cylindrodendrum hubeiense</name>
    <dbReference type="NCBI Taxonomy" id="595255"/>
    <lineage>
        <taxon>Eukaryota</taxon>
        <taxon>Fungi</taxon>
        <taxon>Dikarya</taxon>
        <taxon>Ascomycota</taxon>
        <taxon>Pezizomycotina</taxon>
        <taxon>Sordariomycetes</taxon>
        <taxon>Hypocreomycetidae</taxon>
        <taxon>Hypocreales</taxon>
        <taxon>Nectriaceae</taxon>
        <taxon>Cylindrodendrum</taxon>
    </lineage>
</organism>
<name>A0A9P5LBI0_9HYPO</name>
<dbReference type="InterPro" id="IPR056884">
    <property type="entry name" value="NPHP3-like_N"/>
</dbReference>
<dbReference type="PROSITE" id="PS50837">
    <property type="entry name" value="NACHT"/>
    <property type="match status" value="1"/>
</dbReference>
<keyword evidence="1" id="KW-0677">Repeat</keyword>
<evidence type="ECO:0000313" key="3">
    <source>
        <dbReference type="EMBL" id="KAF7542440.1"/>
    </source>
</evidence>
<dbReference type="InterPro" id="IPR027417">
    <property type="entry name" value="P-loop_NTPase"/>
</dbReference>
<dbReference type="Pfam" id="PF24883">
    <property type="entry name" value="NPHP3_N"/>
    <property type="match status" value="1"/>
</dbReference>
<evidence type="ECO:0000256" key="1">
    <source>
        <dbReference type="ARBA" id="ARBA00022737"/>
    </source>
</evidence>
<dbReference type="Gene3D" id="3.40.50.300">
    <property type="entry name" value="P-loop containing nucleotide triphosphate hydrolases"/>
    <property type="match status" value="1"/>
</dbReference>
<dbReference type="InterPro" id="IPR007111">
    <property type="entry name" value="NACHT_NTPase"/>
</dbReference>
<comment type="caution">
    <text evidence="3">The sequence shown here is derived from an EMBL/GenBank/DDBJ whole genome shotgun (WGS) entry which is preliminary data.</text>
</comment>
<evidence type="ECO:0000259" key="2">
    <source>
        <dbReference type="PROSITE" id="PS50837"/>
    </source>
</evidence>
<dbReference type="PANTHER" id="PTHR10039">
    <property type="entry name" value="AMELOGENIN"/>
    <property type="match status" value="1"/>
</dbReference>
<gene>
    <name evidence="3" type="ORF">G7Z17_g11566</name>
</gene>
<dbReference type="Proteomes" id="UP000722485">
    <property type="component" value="Unassembled WGS sequence"/>
</dbReference>
<keyword evidence="4" id="KW-1185">Reference proteome</keyword>